<dbReference type="InterPro" id="IPR030616">
    <property type="entry name" value="Aur-like"/>
</dbReference>
<proteinExistence type="predicted"/>
<evidence type="ECO:0000256" key="3">
    <source>
        <dbReference type="ARBA" id="ARBA00022741"/>
    </source>
</evidence>
<dbReference type="AlphaFoldDB" id="A0A8S1IR95"/>
<comment type="caution">
    <text evidence="11">The sequence shown here is derived from an EMBL/GenBank/DDBJ whole genome shotgun (WGS) entry which is preliminary data.</text>
</comment>
<evidence type="ECO:0000256" key="7">
    <source>
        <dbReference type="PIRSR" id="PIRSR630616-2"/>
    </source>
</evidence>
<dbReference type="SUPFAM" id="SSF56112">
    <property type="entry name" value="Protein kinase-like (PK-like)"/>
    <property type="match status" value="1"/>
</dbReference>
<keyword evidence="2" id="KW-0808">Transferase</keyword>
<feature type="domain" description="Protein kinase" evidence="10">
    <location>
        <begin position="230"/>
        <end position="513"/>
    </location>
</feature>
<feature type="compositionally biased region" description="Low complexity" evidence="9">
    <location>
        <begin position="59"/>
        <end position="70"/>
    </location>
</feature>
<keyword evidence="12" id="KW-1185">Reference proteome</keyword>
<feature type="binding site" evidence="7">
    <location>
        <position position="259"/>
    </location>
    <ligand>
        <name>ATP</name>
        <dbReference type="ChEBI" id="CHEBI:30616"/>
    </ligand>
</feature>
<feature type="binding site" evidence="7">
    <location>
        <position position="373"/>
    </location>
    <ligand>
        <name>ATP</name>
        <dbReference type="ChEBI" id="CHEBI:30616"/>
    </ligand>
</feature>
<keyword evidence="3 7" id="KW-0547">Nucleotide-binding</keyword>
<feature type="active site" description="Proton acceptor" evidence="6">
    <location>
        <position position="355"/>
    </location>
</feature>
<dbReference type="InterPro" id="IPR011009">
    <property type="entry name" value="Kinase-like_dom_sf"/>
</dbReference>
<evidence type="ECO:0000313" key="11">
    <source>
        <dbReference type="EMBL" id="CAD7696774.1"/>
    </source>
</evidence>
<evidence type="ECO:0000256" key="5">
    <source>
        <dbReference type="ARBA" id="ARBA00022840"/>
    </source>
</evidence>
<evidence type="ECO:0000256" key="4">
    <source>
        <dbReference type="ARBA" id="ARBA00022777"/>
    </source>
</evidence>
<evidence type="ECO:0000259" key="10">
    <source>
        <dbReference type="PROSITE" id="PS50011"/>
    </source>
</evidence>
<gene>
    <name evidence="11" type="ORF">OSTQU699_LOCUS2135</name>
</gene>
<dbReference type="Proteomes" id="UP000708148">
    <property type="component" value="Unassembled WGS sequence"/>
</dbReference>
<dbReference type="GO" id="GO:0005524">
    <property type="term" value="F:ATP binding"/>
    <property type="evidence" value="ECO:0007669"/>
    <property type="project" value="UniProtKB-KW"/>
</dbReference>
<protein>
    <recommendedName>
        <fullName evidence="10">Protein kinase domain-containing protein</fullName>
    </recommendedName>
</protein>
<evidence type="ECO:0000256" key="6">
    <source>
        <dbReference type="PIRSR" id="PIRSR630616-1"/>
    </source>
</evidence>
<name>A0A8S1IR95_9CHLO</name>
<reference evidence="11" key="1">
    <citation type="submission" date="2020-12" db="EMBL/GenBank/DDBJ databases">
        <authorList>
            <person name="Iha C."/>
        </authorList>
    </citation>
    <scope>NUCLEOTIDE SEQUENCE</scope>
</reference>
<dbReference type="Gene3D" id="1.10.510.10">
    <property type="entry name" value="Transferase(Phosphotransferase) domain 1"/>
    <property type="match status" value="1"/>
</dbReference>
<sequence>MGPRARSPSVCRRRPHRPAPFCGVGWARQPPAEMPSPQTSLIRPVAPKQCKARPPVSPPRLSACPPARLALPPPRPPPRAAQPWPWAAPRIRSPPIWPESADLFEFGSSGGAARVRRRSPLPCGRPSMLNFLLGLLGLRGARSTEPEVADFCALFSRLLTMPSQTCKSEAYNPSEFYSDCLVPLDGNLAAARRGARRRTAIDLARSRPSLELAKAAEASRAASAGPIDAYANMTTLQKGRLSKIVRALHTSSGEKVVLKIYDRSRLTEVQADDLAKEIDILGQIKGYNGVIELKKTFVDDYFRTVVLCDCSGGNLLDRLAATGGRMAEEMCVRQVVKPLVDTLAWLHGNDIVHRDIKPEHILFDGQGNARLTDFFSAAVIGKTAMVGREGTLAYMAPEVVTKPTDDEIFHEVIDNGISETDLPSYDEKVDVWSLGVVVVEILTGHQPFLADTPEQMATVQKQELQGDRWGGVLDFVRDQEFLSLPGQDFLSSILRIDPKDRPRARDLQSHPWLDITGSDDGSYQLS</sequence>
<evidence type="ECO:0000256" key="1">
    <source>
        <dbReference type="ARBA" id="ARBA00022527"/>
    </source>
</evidence>
<dbReference type="EMBL" id="CAJHUC010000542">
    <property type="protein sequence ID" value="CAD7696774.1"/>
    <property type="molecule type" value="Genomic_DNA"/>
</dbReference>
<dbReference type="GO" id="GO:0004674">
    <property type="term" value="F:protein serine/threonine kinase activity"/>
    <property type="evidence" value="ECO:0007669"/>
    <property type="project" value="UniProtKB-KW"/>
</dbReference>
<keyword evidence="4" id="KW-0418">Kinase</keyword>
<keyword evidence="1" id="KW-0723">Serine/threonine-protein kinase</keyword>
<feature type="binding site" evidence="7">
    <location>
        <position position="240"/>
    </location>
    <ligand>
        <name>ATP</name>
        <dbReference type="ChEBI" id="CHEBI:30616"/>
    </ligand>
</feature>
<dbReference type="OrthoDB" id="541276at2759"/>
<evidence type="ECO:0000256" key="9">
    <source>
        <dbReference type="SAM" id="MobiDB-lite"/>
    </source>
</evidence>
<evidence type="ECO:0000313" key="12">
    <source>
        <dbReference type="Proteomes" id="UP000708148"/>
    </source>
</evidence>
<keyword evidence="5 7" id="KW-0067">ATP-binding</keyword>
<dbReference type="PANTHER" id="PTHR24350">
    <property type="entry name" value="SERINE/THREONINE-PROTEIN KINASE IAL-RELATED"/>
    <property type="match status" value="1"/>
</dbReference>
<feature type="compositionally biased region" description="Pro residues" evidence="9">
    <location>
        <begin position="71"/>
        <end position="80"/>
    </location>
</feature>
<dbReference type="Pfam" id="PF00069">
    <property type="entry name" value="Pkinase"/>
    <property type="match status" value="1"/>
</dbReference>
<dbReference type="Gene3D" id="3.30.200.20">
    <property type="entry name" value="Phosphorylase Kinase, domain 1"/>
    <property type="match status" value="1"/>
</dbReference>
<evidence type="ECO:0000256" key="8">
    <source>
        <dbReference type="PIRSR" id="PIRSR630616-3"/>
    </source>
</evidence>
<feature type="cross-link" description="Glycyl lysine isopeptide (Lys-Gly) (interchain with G-Cter in SUMO2)" evidence="8">
    <location>
        <position position="357"/>
    </location>
</feature>
<feature type="region of interest" description="Disordered" evidence="9">
    <location>
        <begin position="1"/>
        <end position="85"/>
    </location>
</feature>
<evidence type="ECO:0000256" key="2">
    <source>
        <dbReference type="ARBA" id="ARBA00022679"/>
    </source>
</evidence>
<organism evidence="11 12">
    <name type="scientific">Ostreobium quekettii</name>
    <dbReference type="NCBI Taxonomy" id="121088"/>
    <lineage>
        <taxon>Eukaryota</taxon>
        <taxon>Viridiplantae</taxon>
        <taxon>Chlorophyta</taxon>
        <taxon>core chlorophytes</taxon>
        <taxon>Ulvophyceae</taxon>
        <taxon>TCBD clade</taxon>
        <taxon>Bryopsidales</taxon>
        <taxon>Ostreobineae</taxon>
        <taxon>Ostreobiaceae</taxon>
        <taxon>Ostreobium</taxon>
    </lineage>
</organism>
<accession>A0A8S1IR95</accession>
<dbReference type="PROSITE" id="PS50011">
    <property type="entry name" value="PROTEIN_KINASE_DOM"/>
    <property type="match status" value="1"/>
</dbReference>
<dbReference type="InterPro" id="IPR000719">
    <property type="entry name" value="Prot_kinase_dom"/>
</dbReference>